<evidence type="ECO:0000313" key="2">
    <source>
        <dbReference type="EMBL" id="VEL39591.1"/>
    </source>
</evidence>
<dbReference type="AlphaFoldDB" id="A0A3S5B3U9"/>
<gene>
    <name evidence="2" type="ORF">PXEA_LOCUS33031</name>
</gene>
<feature type="region of interest" description="Disordered" evidence="1">
    <location>
        <begin position="43"/>
        <end position="86"/>
    </location>
</feature>
<evidence type="ECO:0000313" key="3">
    <source>
        <dbReference type="Proteomes" id="UP000784294"/>
    </source>
</evidence>
<feature type="compositionally biased region" description="Polar residues" evidence="1">
    <location>
        <begin position="46"/>
        <end position="71"/>
    </location>
</feature>
<proteinExistence type="predicted"/>
<sequence>MLCTNVVSGCLVLASCRPHTGHTRQLMGIPQLSRALVRSGLLHSTPLHSTPLHSTDNSSSTDTGPSLSPSSAGRLATIGPHAAWPT</sequence>
<accession>A0A3S5B3U9</accession>
<protein>
    <submittedName>
        <fullName evidence="2">Uncharacterized protein</fullName>
    </submittedName>
</protein>
<organism evidence="2 3">
    <name type="scientific">Protopolystoma xenopodis</name>
    <dbReference type="NCBI Taxonomy" id="117903"/>
    <lineage>
        <taxon>Eukaryota</taxon>
        <taxon>Metazoa</taxon>
        <taxon>Spiralia</taxon>
        <taxon>Lophotrochozoa</taxon>
        <taxon>Platyhelminthes</taxon>
        <taxon>Monogenea</taxon>
        <taxon>Polyopisthocotylea</taxon>
        <taxon>Polystomatidea</taxon>
        <taxon>Polystomatidae</taxon>
        <taxon>Protopolystoma</taxon>
    </lineage>
</organism>
<dbReference type="Proteomes" id="UP000784294">
    <property type="component" value="Unassembled WGS sequence"/>
</dbReference>
<reference evidence="2" key="1">
    <citation type="submission" date="2018-11" db="EMBL/GenBank/DDBJ databases">
        <authorList>
            <consortium name="Pathogen Informatics"/>
        </authorList>
    </citation>
    <scope>NUCLEOTIDE SEQUENCE</scope>
</reference>
<comment type="caution">
    <text evidence="2">The sequence shown here is derived from an EMBL/GenBank/DDBJ whole genome shotgun (WGS) entry which is preliminary data.</text>
</comment>
<evidence type="ECO:0000256" key="1">
    <source>
        <dbReference type="SAM" id="MobiDB-lite"/>
    </source>
</evidence>
<name>A0A3S5B3U9_9PLAT</name>
<keyword evidence="3" id="KW-1185">Reference proteome</keyword>
<dbReference type="EMBL" id="CAAALY010261802">
    <property type="protein sequence ID" value="VEL39591.1"/>
    <property type="molecule type" value="Genomic_DNA"/>
</dbReference>